<dbReference type="CDD" id="cd00082">
    <property type="entry name" value="HisKA"/>
    <property type="match status" value="1"/>
</dbReference>
<dbReference type="AlphaFoldDB" id="A0A2P5P5K0"/>
<dbReference type="InterPro" id="IPR036890">
    <property type="entry name" value="HATPase_C_sf"/>
</dbReference>
<evidence type="ECO:0000256" key="3">
    <source>
        <dbReference type="ARBA" id="ARBA00022553"/>
    </source>
</evidence>
<evidence type="ECO:0000256" key="6">
    <source>
        <dbReference type="ARBA" id="ARBA00023012"/>
    </source>
</evidence>
<dbReference type="NCBIfam" id="TIGR00229">
    <property type="entry name" value="sensory_box"/>
    <property type="match status" value="1"/>
</dbReference>
<evidence type="ECO:0000256" key="1">
    <source>
        <dbReference type="ARBA" id="ARBA00000085"/>
    </source>
</evidence>
<dbReference type="InterPro" id="IPR003661">
    <property type="entry name" value="HisK_dim/P_dom"/>
</dbReference>
<comment type="catalytic activity">
    <reaction evidence="1">
        <text>ATP + protein L-histidine = ADP + protein N-phospho-L-histidine.</text>
        <dbReference type="EC" id="2.7.13.3"/>
    </reaction>
</comment>
<dbReference type="PANTHER" id="PTHR43711">
    <property type="entry name" value="TWO-COMPONENT HISTIDINE KINASE"/>
    <property type="match status" value="1"/>
</dbReference>
<dbReference type="Gene3D" id="1.10.287.130">
    <property type="match status" value="1"/>
</dbReference>
<dbReference type="EC" id="2.7.13.3" evidence="2"/>
<dbReference type="PANTHER" id="PTHR43711:SF1">
    <property type="entry name" value="HISTIDINE KINASE 1"/>
    <property type="match status" value="1"/>
</dbReference>
<dbReference type="InterPro" id="IPR005467">
    <property type="entry name" value="His_kinase_dom"/>
</dbReference>
<dbReference type="InterPro" id="IPR035965">
    <property type="entry name" value="PAS-like_dom_sf"/>
</dbReference>
<dbReference type="InterPro" id="IPR050736">
    <property type="entry name" value="Sensor_HK_Regulatory"/>
</dbReference>
<evidence type="ECO:0000313" key="8">
    <source>
        <dbReference type="Proteomes" id="UP000235653"/>
    </source>
</evidence>
<dbReference type="RefSeq" id="WP_102330576.1">
    <property type="nucleotide sequence ID" value="NZ_CP058566.2"/>
</dbReference>
<keyword evidence="5" id="KW-0418">Kinase</keyword>
<evidence type="ECO:0000256" key="4">
    <source>
        <dbReference type="ARBA" id="ARBA00022679"/>
    </source>
</evidence>
<dbReference type="SUPFAM" id="SSF55785">
    <property type="entry name" value="PYP-like sensor domain (PAS domain)"/>
    <property type="match status" value="1"/>
</dbReference>
<sequence>MNDRIGIISCAFILNHVKQSLGNQYEYKIYPLVPACLFNVSPELIRHVFDQSCLENKMTLIAYGYCHSEIPKILEDYSGRVSKLEGDNCWEMLLGKQKAISYIKNGCWLLRNALCNTWRNETFISYGAYSPNYNIVNYCHTDKIVACRFEKDKPLDSEVASFAEEFHVPYDIVDCNLNEFKQLLLNGINTANSQSKSIISTQIDNTDKREIKSIRNTNEVEFQIDIFQNKLAFVSPSIYDFIGFHQSRFCELYHSDPDNIMYPDKDVFQKITQQRFTYISRCLTQGIQLPLTMEYKIKNKSGSYIWIKESIFPKYTKYGAVNAFFLGKLENITERKRTEDKLAIMYQKEMKYRAALERELKNRIEFTHALVHELKTPLTPIILASDALVNHRSGKEMLPLINCIHRGVDDLSGRIEELLDLARGEAGVLTLKIEPFDLNKTIGEAVKYFKSAAEKNGQIIKTNLSNNYINVVGDKQRIKQVIMNLLDNAIKYSGIDSEIAIETSLLEKKLIFSIKDNGLGIPQQKHQDIFQPYKSARNHLSSGLGIGLSLAKSIIQLHGGKIWVVSQENNGFALYFTLPIISNALIVK</sequence>
<dbReference type="InterPro" id="IPR000700">
    <property type="entry name" value="PAS-assoc_C"/>
</dbReference>
<dbReference type="Proteomes" id="UP000235653">
    <property type="component" value="Unassembled WGS sequence"/>
</dbReference>
<dbReference type="CDD" id="cd00075">
    <property type="entry name" value="HATPase"/>
    <property type="match status" value="1"/>
</dbReference>
<evidence type="ECO:0000256" key="2">
    <source>
        <dbReference type="ARBA" id="ARBA00012438"/>
    </source>
</evidence>
<proteinExistence type="predicted"/>
<keyword evidence="4" id="KW-0808">Transferase</keyword>
<organism evidence="7 8">
    <name type="scientific">Dehalogenimonas etheniformans</name>
    <dbReference type="NCBI Taxonomy" id="1536648"/>
    <lineage>
        <taxon>Bacteria</taxon>
        <taxon>Bacillati</taxon>
        <taxon>Chloroflexota</taxon>
        <taxon>Dehalococcoidia</taxon>
        <taxon>Dehalococcoidales</taxon>
        <taxon>Dehalococcoidaceae</taxon>
        <taxon>Dehalogenimonas</taxon>
    </lineage>
</organism>
<dbReference type="PROSITE" id="PS50109">
    <property type="entry name" value="HIS_KIN"/>
    <property type="match status" value="1"/>
</dbReference>
<dbReference type="InterPro" id="IPR004358">
    <property type="entry name" value="Sig_transdc_His_kin-like_C"/>
</dbReference>
<dbReference type="InterPro" id="IPR003594">
    <property type="entry name" value="HATPase_dom"/>
</dbReference>
<dbReference type="SUPFAM" id="SSF47384">
    <property type="entry name" value="Homodimeric domain of signal transducing histidine kinase"/>
    <property type="match status" value="1"/>
</dbReference>
<dbReference type="PROSITE" id="PS50113">
    <property type="entry name" value="PAC"/>
    <property type="match status" value="1"/>
</dbReference>
<dbReference type="SMART" id="SM00388">
    <property type="entry name" value="HisKA"/>
    <property type="match status" value="1"/>
</dbReference>
<dbReference type="Gene3D" id="3.30.450.20">
    <property type="entry name" value="PAS domain"/>
    <property type="match status" value="1"/>
</dbReference>
<dbReference type="InterPro" id="IPR036097">
    <property type="entry name" value="HisK_dim/P_sf"/>
</dbReference>
<keyword evidence="3" id="KW-0597">Phosphoprotein</keyword>
<dbReference type="OrthoDB" id="165173at2"/>
<evidence type="ECO:0000313" key="7">
    <source>
        <dbReference type="EMBL" id="PPD57564.1"/>
    </source>
</evidence>
<comment type="caution">
    <text evidence="7">The sequence shown here is derived from an EMBL/GenBank/DDBJ whole genome shotgun (WGS) entry which is preliminary data.</text>
</comment>
<evidence type="ECO:0000256" key="5">
    <source>
        <dbReference type="ARBA" id="ARBA00022777"/>
    </source>
</evidence>
<dbReference type="SMART" id="SM00387">
    <property type="entry name" value="HATPase_c"/>
    <property type="match status" value="1"/>
</dbReference>
<dbReference type="InterPro" id="IPR012437">
    <property type="entry name" value="DUF1638"/>
</dbReference>
<dbReference type="Pfam" id="PF00512">
    <property type="entry name" value="HisKA"/>
    <property type="match status" value="1"/>
</dbReference>
<dbReference type="PRINTS" id="PR00344">
    <property type="entry name" value="BCTRLSENSOR"/>
</dbReference>
<dbReference type="FunFam" id="3.30.565.10:FF:000006">
    <property type="entry name" value="Sensor histidine kinase WalK"/>
    <property type="match status" value="1"/>
</dbReference>
<dbReference type="Pfam" id="PF02518">
    <property type="entry name" value="HATPase_c"/>
    <property type="match status" value="1"/>
</dbReference>
<dbReference type="EMBL" id="JQAN02000011">
    <property type="protein sequence ID" value="PPD57564.1"/>
    <property type="molecule type" value="Genomic_DNA"/>
</dbReference>
<name>A0A2P5P5K0_9CHLR</name>
<accession>A0A2P5P5K0</accession>
<gene>
    <name evidence="7" type="ORF">JP09_007390</name>
</gene>
<dbReference type="InterPro" id="IPR000014">
    <property type="entry name" value="PAS"/>
</dbReference>
<dbReference type="GO" id="GO:0000155">
    <property type="term" value="F:phosphorelay sensor kinase activity"/>
    <property type="evidence" value="ECO:0007669"/>
    <property type="project" value="InterPro"/>
</dbReference>
<keyword evidence="8" id="KW-1185">Reference proteome</keyword>
<reference evidence="7 8" key="1">
    <citation type="journal article" date="2017" name="ISME J.">
        <title>Grape pomace compost harbors organohalide-respiring Dehalogenimonas species with novel reductive dehalogenase genes.</title>
        <authorList>
            <person name="Yang Y."/>
            <person name="Higgins S.A."/>
            <person name="Yan J."/>
            <person name="Simsir B."/>
            <person name="Chourey K."/>
            <person name="Iyer R."/>
            <person name="Hettich R.L."/>
            <person name="Baldwin B."/>
            <person name="Ogles D.M."/>
            <person name="Loffler F.E."/>
        </authorList>
    </citation>
    <scope>NUCLEOTIDE SEQUENCE [LARGE SCALE GENOMIC DNA]</scope>
    <source>
        <strain evidence="7 8">GP</strain>
    </source>
</reference>
<protein>
    <recommendedName>
        <fullName evidence="2">histidine kinase</fullName>
        <ecNumber evidence="2">2.7.13.3</ecNumber>
    </recommendedName>
</protein>
<dbReference type="Gene3D" id="3.30.565.10">
    <property type="entry name" value="Histidine kinase-like ATPase, C-terminal domain"/>
    <property type="match status" value="1"/>
</dbReference>
<keyword evidence="6" id="KW-0902">Two-component regulatory system</keyword>
<dbReference type="SUPFAM" id="SSF55874">
    <property type="entry name" value="ATPase domain of HSP90 chaperone/DNA topoisomerase II/histidine kinase"/>
    <property type="match status" value="1"/>
</dbReference>
<dbReference type="Pfam" id="PF07796">
    <property type="entry name" value="DUF1638"/>
    <property type="match status" value="1"/>
</dbReference>